<feature type="chain" id="PRO_5047219911" evidence="2">
    <location>
        <begin position="20"/>
        <end position="228"/>
    </location>
</feature>
<proteinExistence type="predicted"/>
<dbReference type="EMBL" id="JAWDIP010000004">
    <property type="protein sequence ID" value="MDY0395941.1"/>
    <property type="molecule type" value="Genomic_DNA"/>
</dbReference>
<comment type="caution">
    <text evidence="3">The sequence shown here is derived from an EMBL/GenBank/DDBJ whole genome shotgun (WGS) entry which is preliminary data.</text>
</comment>
<accession>A0ABU5C9E2</accession>
<dbReference type="InterPro" id="IPR019076">
    <property type="entry name" value="Spore_lipoprot_YhcN/YlaJ-like"/>
</dbReference>
<protein>
    <submittedName>
        <fullName evidence="3">YhcN/YlaJ family sporulation lipoprotein</fullName>
    </submittedName>
</protein>
<gene>
    <name evidence="3" type="ORF">RWE15_18065</name>
</gene>
<reference evidence="3 4" key="1">
    <citation type="submission" date="2023-10" db="EMBL/GenBank/DDBJ databases">
        <title>Virgibacillus halophilus 5B73C genome.</title>
        <authorList>
            <person name="Miliotis G."/>
            <person name="Sengupta P."/>
            <person name="Hameed A."/>
            <person name="Chuvochina M."/>
            <person name="Mcdonagh F."/>
            <person name="Simpson A.C."/>
            <person name="Singh N.K."/>
            <person name="Rekha P.D."/>
            <person name="Raman K."/>
            <person name="Hugenholtz P."/>
            <person name="Venkateswaran K."/>
        </authorList>
    </citation>
    <scope>NUCLEOTIDE SEQUENCE [LARGE SCALE GENOMIC DNA]</scope>
    <source>
        <strain evidence="3 4">5B73C</strain>
    </source>
</reference>
<feature type="compositionally biased region" description="Low complexity" evidence="1">
    <location>
        <begin position="130"/>
        <end position="156"/>
    </location>
</feature>
<evidence type="ECO:0000256" key="1">
    <source>
        <dbReference type="SAM" id="MobiDB-lite"/>
    </source>
</evidence>
<dbReference type="InterPro" id="IPR014247">
    <property type="entry name" value="Spore_lipoprot_YhcN/YlaJ"/>
</dbReference>
<dbReference type="NCBIfam" id="TIGR02898">
    <property type="entry name" value="spore_YhcN_YlaJ"/>
    <property type="match status" value="1"/>
</dbReference>
<feature type="signal peptide" evidence="2">
    <location>
        <begin position="1"/>
        <end position="19"/>
    </location>
</feature>
<dbReference type="Pfam" id="PF09580">
    <property type="entry name" value="Spore_YhcN_YlaJ"/>
    <property type="match status" value="2"/>
</dbReference>
<keyword evidence="2" id="KW-0732">Signal</keyword>
<evidence type="ECO:0000313" key="3">
    <source>
        <dbReference type="EMBL" id="MDY0395941.1"/>
    </source>
</evidence>
<organism evidence="3 4">
    <name type="scientific">Tigheibacillus halophilus</name>
    <dbReference type="NCBI Taxonomy" id="361280"/>
    <lineage>
        <taxon>Bacteria</taxon>
        <taxon>Bacillati</taxon>
        <taxon>Bacillota</taxon>
        <taxon>Bacilli</taxon>
        <taxon>Bacillales</taxon>
        <taxon>Bacillaceae</taxon>
        <taxon>Tigheibacillus</taxon>
    </lineage>
</organism>
<evidence type="ECO:0000256" key="2">
    <source>
        <dbReference type="SAM" id="SignalP"/>
    </source>
</evidence>
<dbReference type="PROSITE" id="PS51257">
    <property type="entry name" value="PROKAR_LIPOPROTEIN"/>
    <property type="match status" value="1"/>
</dbReference>
<feature type="region of interest" description="Disordered" evidence="1">
    <location>
        <begin position="23"/>
        <end position="90"/>
    </location>
</feature>
<sequence>MKFKWKLFAILAVLLVALAACNTNGNNDNTGKNKTNTEPTRYNNNDHYRTDRNNTRDRMDGLQNEANDRFRDNDRINDENYTRNDRHGKNSHYRVAKEAADRITDRVPGIKRAYVLTTDNNAYVAAQLDTNNNNDNGNNGTMNNGTNNNNRLGNATDTGHELTDDVKKEIADIVKGVDHDIDNVYVSTNPDFFNLTNNYATDTNNGKPVRGMFDQLGNMIERIFPQNR</sequence>
<feature type="compositionally biased region" description="Basic and acidic residues" evidence="1">
    <location>
        <begin position="44"/>
        <end position="88"/>
    </location>
</feature>
<feature type="compositionally biased region" description="Low complexity" evidence="1">
    <location>
        <begin position="23"/>
        <end position="43"/>
    </location>
</feature>
<name>A0ABU5C9E2_9BACI</name>
<dbReference type="RefSeq" id="WP_390352301.1">
    <property type="nucleotide sequence ID" value="NZ_JBHUIZ010000003.1"/>
</dbReference>
<feature type="region of interest" description="Disordered" evidence="1">
    <location>
        <begin position="130"/>
        <end position="159"/>
    </location>
</feature>
<dbReference type="Proteomes" id="UP001281447">
    <property type="component" value="Unassembled WGS sequence"/>
</dbReference>
<keyword evidence="4" id="KW-1185">Reference proteome</keyword>
<keyword evidence="3" id="KW-0449">Lipoprotein</keyword>
<evidence type="ECO:0000313" key="4">
    <source>
        <dbReference type="Proteomes" id="UP001281447"/>
    </source>
</evidence>